<dbReference type="AlphaFoldDB" id="A0AAE0TV90"/>
<sequence length="390" mass="43873">MKPTSLLTRFQQTHSFPTSRHRNRLHRFTLLHPPFLLCSPDHIPEQPKMDPLSIAASAIAITQAVAAIGAGVDKLRGVRNASAEFCDMLNELSILQEFLHQLRDMMENMTSPNSSIPSTAVHALEKLQLELSRIVNEISGICKEMSGTSTGLNLKGQQKVSKMSWQLKRGRIFKLRDRAKRCRESLAACVEVLGLSNQLHHRQLLVEVRDIIETTADTAESGFSQMANLFNSRFDELEAQLSSIARTRPDETLATSPARDTSSVAHLQTSVRQRCSRYCKCQCHTMSTIQTPRWMRPITGSFAAYYNSIPIFSPRTCDVVSCRSKTQKRLAVNLCFPSWFLQRSIEVTAVWGSLTNAGASLHLRVPRLTGLPFVMKAIRFHDINWLVRAV</sequence>
<protein>
    <recommendedName>
        <fullName evidence="3">Fungal N-terminal domain-containing protein</fullName>
    </recommendedName>
</protein>
<reference evidence="1" key="2">
    <citation type="submission" date="2023-06" db="EMBL/GenBank/DDBJ databases">
        <authorList>
            <consortium name="Lawrence Berkeley National Laboratory"/>
            <person name="Haridas S."/>
            <person name="Hensen N."/>
            <person name="Bonometti L."/>
            <person name="Westerberg I."/>
            <person name="Brannstrom I.O."/>
            <person name="Guillou S."/>
            <person name="Cros-Aarteil S."/>
            <person name="Calhoun S."/>
            <person name="Kuo A."/>
            <person name="Mondo S."/>
            <person name="Pangilinan J."/>
            <person name="Riley R."/>
            <person name="LaButti K."/>
            <person name="Andreopoulos B."/>
            <person name="Lipzen A."/>
            <person name="Chen C."/>
            <person name="Yanf M."/>
            <person name="Daum C."/>
            <person name="Ng V."/>
            <person name="Clum A."/>
            <person name="Steindorff A."/>
            <person name="Ohm R."/>
            <person name="Martin F."/>
            <person name="Silar P."/>
            <person name="Natvig D."/>
            <person name="Lalanne C."/>
            <person name="Gautier V."/>
            <person name="Ament-velasquez S.L."/>
            <person name="Kruys A."/>
            <person name="Hutchinson M.I."/>
            <person name="Powell A.J."/>
            <person name="Barry K."/>
            <person name="Miller A.N."/>
            <person name="Grigoriev I.V."/>
            <person name="Debuchy R."/>
            <person name="Gladieux P."/>
            <person name="Thoren M.H."/>
            <person name="Johannesson H."/>
        </authorList>
    </citation>
    <scope>NUCLEOTIDE SEQUENCE</scope>
    <source>
        <strain evidence="1">CBS 232.78</strain>
    </source>
</reference>
<name>A0AAE0TV90_9PEZI</name>
<evidence type="ECO:0008006" key="3">
    <source>
        <dbReference type="Google" id="ProtNLM"/>
    </source>
</evidence>
<organism evidence="1 2">
    <name type="scientific">Podospora didyma</name>
    <dbReference type="NCBI Taxonomy" id="330526"/>
    <lineage>
        <taxon>Eukaryota</taxon>
        <taxon>Fungi</taxon>
        <taxon>Dikarya</taxon>
        <taxon>Ascomycota</taxon>
        <taxon>Pezizomycotina</taxon>
        <taxon>Sordariomycetes</taxon>
        <taxon>Sordariomycetidae</taxon>
        <taxon>Sordariales</taxon>
        <taxon>Podosporaceae</taxon>
        <taxon>Podospora</taxon>
    </lineage>
</organism>
<dbReference type="Proteomes" id="UP001285441">
    <property type="component" value="Unassembled WGS sequence"/>
</dbReference>
<evidence type="ECO:0000313" key="2">
    <source>
        <dbReference type="Proteomes" id="UP001285441"/>
    </source>
</evidence>
<gene>
    <name evidence="1" type="ORF">B0H63DRAFT_194773</name>
</gene>
<dbReference type="EMBL" id="JAULSW010000005">
    <property type="protein sequence ID" value="KAK3380949.1"/>
    <property type="molecule type" value="Genomic_DNA"/>
</dbReference>
<reference evidence="1" key="1">
    <citation type="journal article" date="2023" name="Mol. Phylogenet. Evol.">
        <title>Genome-scale phylogeny and comparative genomics of the fungal order Sordariales.</title>
        <authorList>
            <person name="Hensen N."/>
            <person name="Bonometti L."/>
            <person name="Westerberg I."/>
            <person name="Brannstrom I.O."/>
            <person name="Guillou S."/>
            <person name="Cros-Aarteil S."/>
            <person name="Calhoun S."/>
            <person name="Haridas S."/>
            <person name="Kuo A."/>
            <person name="Mondo S."/>
            <person name="Pangilinan J."/>
            <person name="Riley R."/>
            <person name="LaButti K."/>
            <person name="Andreopoulos B."/>
            <person name="Lipzen A."/>
            <person name="Chen C."/>
            <person name="Yan M."/>
            <person name="Daum C."/>
            <person name="Ng V."/>
            <person name="Clum A."/>
            <person name="Steindorff A."/>
            <person name="Ohm R.A."/>
            <person name="Martin F."/>
            <person name="Silar P."/>
            <person name="Natvig D.O."/>
            <person name="Lalanne C."/>
            <person name="Gautier V."/>
            <person name="Ament-Velasquez S.L."/>
            <person name="Kruys A."/>
            <person name="Hutchinson M.I."/>
            <person name="Powell A.J."/>
            <person name="Barry K."/>
            <person name="Miller A.N."/>
            <person name="Grigoriev I.V."/>
            <person name="Debuchy R."/>
            <person name="Gladieux P."/>
            <person name="Hiltunen Thoren M."/>
            <person name="Johannesson H."/>
        </authorList>
    </citation>
    <scope>NUCLEOTIDE SEQUENCE</scope>
    <source>
        <strain evidence="1">CBS 232.78</strain>
    </source>
</reference>
<comment type="caution">
    <text evidence="1">The sequence shown here is derived from an EMBL/GenBank/DDBJ whole genome shotgun (WGS) entry which is preliminary data.</text>
</comment>
<evidence type="ECO:0000313" key="1">
    <source>
        <dbReference type="EMBL" id="KAK3380949.1"/>
    </source>
</evidence>
<keyword evidence="2" id="KW-1185">Reference proteome</keyword>
<accession>A0AAE0TV90</accession>
<proteinExistence type="predicted"/>